<accession>A0A8S5NUF7</accession>
<dbReference type="EMBL" id="BK015261">
    <property type="protein sequence ID" value="DAD98374.1"/>
    <property type="molecule type" value="Genomic_DNA"/>
</dbReference>
<dbReference type="InterPro" id="IPR058048">
    <property type="entry name" value="AuxCP"/>
</dbReference>
<protein>
    <submittedName>
        <fullName evidence="1">Structural protein</fullName>
    </submittedName>
</protein>
<organism evidence="1">
    <name type="scientific">CrAss-like virus sp. ctWDt29</name>
    <dbReference type="NCBI Taxonomy" id="2825836"/>
    <lineage>
        <taxon>Viruses</taxon>
        <taxon>Duplodnaviria</taxon>
        <taxon>Heunggongvirae</taxon>
        <taxon>Uroviricota</taxon>
        <taxon>Caudoviricetes</taxon>
        <taxon>Crassvirales</taxon>
    </lineage>
</organism>
<reference evidence="1" key="1">
    <citation type="journal article" date="2021" name="Proc. Natl. Acad. Sci. U.S.A.">
        <title>A Catalog of Tens of Thousands of Viruses from Human Metagenomes Reveals Hidden Associations with Chronic Diseases.</title>
        <authorList>
            <person name="Tisza M.J."/>
            <person name="Buck C.B."/>
        </authorList>
    </citation>
    <scope>NUCLEOTIDE SEQUENCE</scope>
    <source>
        <strain evidence="1">CtWDt29</strain>
    </source>
</reference>
<evidence type="ECO:0000313" key="1">
    <source>
        <dbReference type="EMBL" id="DAD98374.1"/>
    </source>
</evidence>
<sequence length="324" mass="35679">MSVYSLNQVRHLYVANKSVEATAELANIGDFKVKTCGNIEKEVYFEVQGPDTVLKSDYIPVKNINYVNVLKAAAMATPMKKVKVVLDPTVNGGNPIAGQDYVLRINFHQFFGMGAQDQYVKDAAVHARKGMTAGQFYKELVKALNLSFSREVRATATSNPYLKFTANADSIEIEEVPQSWTLGTEAQERVLFDVMPTTVYDGVDDLIWGTVTSVASTTMVGNGKKMADLEYFLLGERGDQYRKVGFPNDIETKGMIDPSKEYDVIEIHYTFTDTGVNSYNTEKDITIAVPSEGGETFVEINKIIAAFNTATGLTVKPLAKADGE</sequence>
<proteinExistence type="predicted"/>
<dbReference type="Pfam" id="PF25650">
    <property type="entry name" value="crAss_AuxCP"/>
    <property type="match status" value="1"/>
</dbReference>
<name>A0A8S5NUF7_9CAUD</name>